<dbReference type="GO" id="GO:0009086">
    <property type="term" value="P:methionine biosynthetic process"/>
    <property type="evidence" value="ECO:0007669"/>
    <property type="project" value="UniProtKB-KW"/>
</dbReference>
<evidence type="ECO:0000256" key="8">
    <source>
        <dbReference type="ARBA" id="ARBA00022697"/>
    </source>
</evidence>
<dbReference type="AlphaFoldDB" id="A0A174IZD5"/>
<keyword evidence="14 18" id="KW-0486">Methionine biosynthesis</keyword>
<keyword evidence="10 17" id="KW-0521">NADP</keyword>
<dbReference type="UniPathway" id="UPA00051">
    <property type="reaction ID" value="UER00465"/>
</dbReference>
<evidence type="ECO:0000256" key="17">
    <source>
        <dbReference type="PIRSR" id="PIRSR000098-2"/>
    </source>
</evidence>
<feature type="active site" description="Proton donor" evidence="16">
    <location>
        <position position="220"/>
    </location>
</feature>
<evidence type="ECO:0000256" key="13">
    <source>
        <dbReference type="ARBA" id="ARBA00023053"/>
    </source>
</evidence>
<dbReference type="GO" id="GO:0050661">
    <property type="term" value="F:NADP binding"/>
    <property type="evidence" value="ECO:0007669"/>
    <property type="project" value="InterPro"/>
</dbReference>
<dbReference type="Gene3D" id="3.40.50.720">
    <property type="entry name" value="NAD(P)-binding Rossmann-like Domain"/>
    <property type="match status" value="1"/>
</dbReference>
<accession>A0A174IZD5</accession>
<dbReference type="InterPro" id="IPR045865">
    <property type="entry name" value="ACT-like_dom_sf"/>
</dbReference>
<dbReference type="Pfam" id="PF01842">
    <property type="entry name" value="ACT"/>
    <property type="match status" value="1"/>
</dbReference>
<comment type="similarity">
    <text evidence="4 19">Belongs to the homoserine dehydrogenase family.</text>
</comment>
<evidence type="ECO:0000256" key="4">
    <source>
        <dbReference type="ARBA" id="ARBA00006753"/>
    </source>
</evidence>
<dbReference type="SUPFAM" id="SSF55021">
    <property type="entry name" value="ACT-like"/>
    <property type="match status" value="1"/>
</dbReference>
<feature type="binding site" evidence="17">
    <location>
        <begin position="25"/>
        <end position="32"/>
    </location>
    <ligand>
        <name>NADP(+)</name>
        <dbReference type="ChEBI" id="CHEBI:58349"/>
    </ligand>
</feature>
<evidence type="ECO:0000256" key="10">
    <source>
        <dbReference type="ARBA" id="ARBA00022857"/>
    </source>
</evidence>
<keyword evidence="9" id="KW-0479">Metal-binding</keyword>
<reference evidence="21 22" key="1">
    <citation type="submission" date="2015-09" db="EMBL/GenBank/DDBJ databases">
        <authorList>
            <consortium name="Pathogen Informatics"/>
        </authorList>
    </citation>
    <scope>NUCLEOTIDE SEQUENCE [LARGE SCALE GENOMIC DNA]</scope>
    <source>
        <strain evidence="21 22">2789STDY5834876</strain>
    </source>
</reference>
<keyword evidence="8 18" id="KW-0791">Threonine biosynthesis</keyword>
<dbReference type="SUPFAM" id="SSF51735">
    <property type="entry name" value="NAD(P)-binding Rossmann-fold domains"/>
    <property type="match status" value="1"/>
</dbReference>
<name>A0A174IZD5_9FIRM</name>
<evidence type="ECO:0000313" key="22">
    <source>
        <dbReference type="Proteomes" id="UP000095544"/>
    </source>
</evidence>
<dbReference type="InterPro" id="IPR001342">
    <property type="entry name" value="HDH_cat"/>
</dbReference>
<dbReference type="GO" id="GO:0004412">
    <property type="term" value="F:homoserine dehydrogenase activity"/>
    <property type="evidence" value="ECO:0007669"/>
    <property type="project" value="UniProtKB-EC"/>
</dbReference>
<dbReference type="NCBIfam" id="NF004976">
    <property type="entry name" value="PRK06349.1"/>
    <property type="match status" value="1"/>
</dbReference>
<comment type="pathway">
    <text evidence="2 18">Amino-acid biosynthesis; L-threonine biosynthesis; L-threonine from L-aspartate: step 3/5.</text>
</comment>
<keyword evidence="12" id="KW-0520">NAD</keyword>
<comment type="cofactor">
    <cofactor evidence="1">
        <name>a metal cation</name>
        <dbReference type="ChEBI" id="CHEBI:25213"/>
    </cofactor>
</comment>
<dbReference type="PROSITE" id="PS51671">
    <property type="entry name" value="ACT"/>
    <property type="match status" value="1"/>
</dbReference>
<evidence type="ECO:0000256" key="16">
    <source>
        <dbReference type="PIRSR" id="PIRSR000098-1"/>
    </source>
</evidence>
<evidence type="ECO:0000256" key="5">
    <source>
        <dbReference type="ARBA" id="ARBA00013213"/>
    </source>
</evidence>
<evidence type="ECO:0000256" key="11">
    <source>
        <dbReference type="ARBA" id="ARBA00023002"/>
    </source>
</evidence>
<evidence type="ECO:0000259" key="20">
    <source>
        <dbReference type="PROSITE" id="PS51671"/>
    </source>
</evidence>
<keyword evidence="7 18" id="KW-0028">Amino-acid biosynthesis</keyword>
<gene>
    <name evidence="21" type="primary">hom_2</name>
    <name evidence="21" type="ORF">ERS852491_03684</name>
</gene>
<dbReference type="InterPro" id="IPR005106">
    <property type="entry name" value="Asp/hSer_DH_NAD-bd"/>
</dbReference>
<evidence type="ECO:0000256" key="14">
    <source>
        <dbReference type="ARBA" id="ARBA00023167"/>
    </source>
</evidence>
<evidence type="ECO:0000256" key="1">
    <source>
        <dbReference type="ARBA" id="ARBA00001920"/>
    </source>
</evidence>
<evidence type="ECO:0000256" key="3">
    <source>
        <dbReference type="ARBA" id="ARBA00005062"/>
    </source>
</evidence>
<feature type="binding site" evidence="17">
    <location>
        <position position="120"/>
    </location>
    <ligand>
        <name>NADPH</name>
        <dbReference type="ChEBI" id="CHEBI:57783"/>
    </ligand>
</feature>
<organism evidence="21 22">
    <name type="scientific">Faecalicatena contorta</name>
    <dbReference type="NCBI Taxonomy" id="39482"/>
    <lineage>
        <taxon>Bacteria</taxon>
        <taxon>Bacillati</taxon>
        <taxon>Bacillota</taxon>
        <taxon>Clostridia</taxon>
        <taxon>Lachnospirales</taxon>
        <taxon>Lachnospiraceae</taxon>
        <taxon>Faecalicatena</taxon>
    </lineage>
</organism>
<dbReference type="EMBL" id="CYZU01000042">
    <property type="protein sequence ID" value="CUO90698.1"/>
    <property type="molecule type" value="Genomic_DNA"/>
</dbReference>
<dbReference type="GO" id="GO:0009088">
    <property type="term" value="P:threonine biosynthetic process"/>
    <property type="evidence" value="ECO:0007669"/>
    <property type="project" value="UniProtKB-UniPathway"/>
</dbReference>
<dbReference type="CDD" id="cd04881">
    <property type="entry name" value="ACT_HSDH-Hom"/>
    <property type="match status" value="1"/>
</dbReference>
<evidence type="ECO:0000256" key="12">
    <source>
        <dbReference type="ARBA" id="ARBA00023027"/>
    </source>
</evidence>
<dbReference type="PANTHER" id="PTHR43331:SF1">
    <property type="entry name" value="HOMOSERINE DEHYDROGENASE"/>
    <property type="match status" value="1"/>
</dbReference>
<dbReference type="InterPro" id="IPR036291">
    <property type="entry name" value="NAD(P)-bd_dom_sf"/>
</dbReference>
<evidence type="ECO:0000256" key="9">
    <source>
        <dbReference type="ARBA" id="ARBA00022723"/>
    </source>
</evidence>
<keyword evidence="13" id="KW-0915">Sodium</keyword>
<proteinExistence type="inferred from homology"/>
<dbReference type="PANTHER" id="PTHR43331">
    <property type="entry name" value="HOMOSERINE DEHYDROGENASE"/>
    <property type="match status" value="1"/>
</dbReference>
<dbReference type="SUPFAM" id="SSF55347">
    <property type="entry name" value="Glyceraldehyde-3-phosphate dehydrogenase-like, C-terminal domain"/>
    <property type="match status" value="1"/>
</dbReference>
<dbReference type="EC" id="1.1.1.3" evidence="5 18"/>
<feature type="binding site" evidence="17">
    <location>
        <position position="205"/>
    </location>
    <ligand>
        <name>L-homoserine</name>
        <dbReference type="ChEBI" id="CHEBI:57476"/>
    </ligand>
</feature>
<dbReference type="Gene3D" id="3.30.360.10">
    <property type="entry name" value="Dihydrodipicolinate Reductase, domain 2"/>
    <property type="match status" value="1"/>
</dbReference>
<dbReference type="Pfam" id="PF03447">
    <property type="entry name" value="NAD_binding_3"/>
    <property type="match status" value="1"/>
</dbReference>
<dbReference type="InterPro" id="IPR016204">
    <property type="entry name" value="HDH"/>
</dbReference>
<dbReference type="FunFam" id="3.40.50.720:FF:000062">
    <property type="entry name" value="Homoserine dehydrogenase"/>
    <property type="match status" value="1"/>
</dbReference>
<dbReference type="Gene3D" id="3.30.70.260">
    <property type="match status" value="1"/>
</dbReference>
<dbReference type="Pfam" id="PF00742">
    <property type="entry name" value="Homoserine_dh"/>
    <property type="match status" value="1"/>
</dbReference>
<evidence type="ECO:0000256" key="6">
    <source>
        <dbReference type="ARBA" id="ARBA00013376"/>
    </source>
</evidence>
<dbReference type="InterPro" id="IPR019811">
    <property type="entry name" value="HDH_CS"/>
</dbReference>
<dbReference type="GO" id="GO:0046872">
    <property type="term" value="F:metal ion binding"/>
    <property type="evidence" value="ECO:0007669"/>
    <property type="project" value="UniProtKB-KW"/>
</dbReference>
<evidence type="ECO:0000256" key="15">
    <source>
        <dbReference type="ARBA" id="ARBA00048841"/>
    </source>
</evidence>
<dbReference type="PROSITE" id="PS01042">
    <property type="entry name" value="HOMOSER_DHGENASE"/>
    <property type="match status" value="1"/>
</dbReference>
<comment type="catalytic activity">
    <reaction evidence="15">
        <text>L-homoserine + NADP(+) = L-aspartate 4-semialdehyde + NADPH + H(+)</text>
        <dbReference type="Rhea" id="RHEA:15761"/>
        <dbReference type="ChEBI" id="CHEBI:15378"/>
        <dbReference type="ChEBI" id="CHEBI:57476"/>
        <dbReference type="ChEBI" id="CHEBI:57783"/>
        <dbReference type="ChEBI" id="CHEBI:58349"/>
        <dbReference type="ChEBI" id="CHEBI:537519"/>
        <dbReference type="EC" id="1.1.1.3"/>
    </reaction>
    <physiologicalReaction direction="right-to-left" evidence="15">
        <dbReference type="Rhea" id="RHEA:15763"/>
    </physiologicalReaction>
</comment>
<dbReference type="STRING" id="39482.ERS852491_03684"/>
<dbReference type="InterPro" id="IPR002912">
    <property type="entry name" value="ACT_dom"/>
</dbReference>
<dbReference type="PIRSF" id="PIRSF000098">
    <property type="entry name" value="Homoser_dehydrog"/>
    <property type="match status" value="1"/>
</dbReference>
<dbReference type="UniPathway" id="UPA00050">
    <property type="reaction ID" value="UER00063"/>
</dbReference>
<evidence type="ECO:0000256" key="18">
    <source>
        <dbReference type="RuleBase" id="RU000579"/>
    </source>
</evidence>
<evidence type="ECO:0000256" key="7">
    <source>
        <dbReference type="ARBA" id="ARBA00022605"/>
    </source>
</evidence>
<protein>
    <recommendedName>
        <fullName evidence="6 18">Homoserine dehydrogenase</fullName>
        <ecNumber evidence="5 18">1.1.1.3</ecNumber>
    </recommendedName>
</protein>
<feature type="domain" description="ACT" evidence="20">
    <location>
        <begin position="365"/>
        <end position="439"/>
    </location>
</feature>
<evidence type="ECO:0000256" key="19">
    <source>
        <dbReference type="RuleBase" id="RU004171"/>
    </source>
</evidence>
<evidence type="ECO:0000256" key="2">
    <source>
        <dbReference type="ARBA" id="ARBA00005056"/>
    </source>
</evidence>
<dbReference type="Proteomes" id="UP000095544">
    <property type="component" value="Unassembled WGS sequence"/>
</dbReference>
<sequence length="441" mass="48513">MAGCSFPQHRRGVIMKGQKIKAALLGLGTVGKGVYKLIQRRADVMERTIGAELEISRILVHDMRKKREGIAPSLLTDNWQEILADEDITIVIEVMGGIEPARTMILEALQAGRHVVTANKDLVAEYGRELLDAAEENHCDFLFEAAVAGGIPIIRPLKQCLAGNDISEVIGIVNGTTNYILTKMFEENMSFESALAKATELGYAEADPTADVEGLDAGRKVAIMASIAFHSRVVFKDVYTEGITRISPEDIAYAKEFDSVIKLLGVAHNTETGIEVGVYPMLLNKEHPLASVRDSFNAVFVHGDAVDDAMFYGRGAGELPTASAVVGDIIDVARDLQYGCMGRISCTCYRELPVKDFSEVRNKFFLRMQVKNQPGVLACIAQVFGDHKVSIARVVQKHVKENQAELVIVTEKVKEYHLQDALTGLKEMESILEISSIIREY</sequence>
<comment type="pathway">
    <text evidence="3 18">Amino-acid biosynthesis; L-methionine biosynthesis via de novo pathway; L-homoserine from L-aspartate: step 3/3.</text>
</comment>
<evidence type="ECO:0000313" key="21">
    <source>
        <dbReference type="EMBL" id="CUO90698.1"/>
    </source>
</evidence>
<keyword evidence="11 18" id="KW-0560">Oxidoreductase</keyword>
<dbReference type="FunFam" id="3.30.360.10:FF:000005">
    <property type="entry name" value="Homoserine dehydrogenase"/>
    <property type="match status" value="1"/>
</dbReference>